<keyword evidence="3" id="KW-1185">Reference proteome</keyword>
<sequence length="104" mass="12580">MCILREERSPSPPIQVSRRRQQPKKPKLQVIGLTRNRRRCGEGYKDMELKNLKLYLQNRTIFEENEKLRQKAYLLHRENLALTRELQTKLLHLDHFSTTLIRKQ</sequence>
<name>A0AAV0Q0C3_9ROSI</name>
<reference evidence="2" key="1">
    <citation type="submission" date="2022-08" db="EMBL/GenBank/DDBJ databases">
        <authorList>
            <person name="Gutierrez-Valencia J."/>
        </authorList>
    </citation>
    <scope>NUCLEOTIDE SEQUENCE</scope>
</reference>
<protein>
    <submittedName>
        <fullName evidence="2">Uncharacterized protein</fullName>
    </submittedName>
</protein>
<evidence type="ECO:0000313" key="3">
    <source>
        <dbReference type="Proteomes" id="UP001154282"/>
    </source>
</evidence>
<accession>A0AAV0Q0C3</accession>
<feature type="region of interest" description="Disordered" evidence="1">
    <location>
        <begin position="1"/>
        <end position="26"/>
    </location>
</feature>
<dbReference type="PANTHER" id="PTHR33601:SF21">
    <property type="entry name" value="PROTEIN LITTLE ZIPPER 1-LIKE"/>
    <property type="match status" value="1"/>
</dbReference>
<dbReference type="InterPro" id="IPR039312">
    <property type="entry name" value="ZPR"/>
</dbReference>
<evidence type="ECO:0000256" key="1">
    <source>
        <dbReference type="SAM" id="MobiDB-lite"/>
    </source>
</evidence>
<dbReference type="AlphaFoldDB" id="A0AAV0Q0C3"/>
<comment type="caution">
    <text evidence="2">The sequence shown here is derived from an EMBL/GenBank/DDBJ whole genome shotgun (WGS) entry which is preliminary data.</text>
</comment>
<gene>
    <name evidence="2" type="ORF">LITE_LOCUS40894</name>
</gene>
<organism evidence="2 3">
    <name type="scientific">Linum tenue</name>
    <dbReference type="NCBI Taxonomy" id="586396"/>
    <lineage>
        <taxon>Eukaryota</taxon>
        <taxon>Viridiplantae</taxon>
        <taxon>Streptophyta</taxon>
        <taxon>Embryophyta</taxon>
        <taxon>Tracheophyta</taxon>
        <taxon>Spermatophyta</taxon>
        <taxon>Magnoliopsida</taxon>
        <taxon>eudicotyledons</taxon>
        <taxon>Gunneridae</taxon>
        <taxon>Pentapetalae</taxon>
        <taxon>rosids</taxon>
        <taxon>fabids</taxon>
        <taxon>Malpighiales</taxon>
        <taxon>Linaceae</taxon>
        <taxon>Linum</taxon>
    </lineage>
</organism>
<dbReference type="EMBL" id="CAMGYJ010000009">
    <property type="protein sequence ID" value="CAI0476710.1"/>
    <property type="molecule type" value="Genomic_DNA"/>
</dbReference>
<evidence type="ECO:0000313" key="2">
    <source>
        <dbReference type="EMBL" id="CAI0476710.1"/>
    </source>
</evidence>
<feature type="compositionally biased region" description="Basic residues" evidence="1">
    <location>
        <begin position="17"/>
        <end position="26"/>
    </location>
</feature>
<proteinExistence type="predicted"/>
<dbReference type="PANTHER" id="PTHR33601">
    <property type="entry name" value="PROTEIN LITTLE ZIPPER 4"/>
    <property type="match status" value="1"/>
</dbReference>
<dbReference type="Proteomes" id="UP001154282">
    <property type="component" value="Unassembled WGS sequence"/>
</dbReference>